<keyword evidence="3" id="KW-1185">Reference proteome</keyword>
<feature type="coiled-coil region" evidence="1">
    <location>
        <begin position="83"/>
        <end position="117"/>
    </location>
</feature>
<dbReference type="AlphaFoldDB" id="A0A1A0H6L7"/>
<evidence type="ECO:0000313" key="3">
    <source>
        <dbReference type="Proteomes" id="UP000092555"/>
    </source>
</evidence>
<comment type="caution">
    <text evidence="2">The sequence shown here is derived from an EMBL/GenBank/DDBJ whole genome shotgun (WGS) entry which is preliminary data.</text>
</comment>
<proteinExistence type="predicted"/>
<reference evidence="2 3" key="1">
    <citation type="submission" date="2016-05" db="EMBL/GenBank/DDBJ databases">
        <title>Comparative genomics of biotechnologically important yeasts.</title>
        <authorList>
            <consortium name="DOE Joint Genome Institute"/>
            <person name="Riley R."/>
            <person name="Haridas S."/>
            <person name="Wolfe K.H."/>
            <person name="Lopes M.R."/>
            <person name="Hittinger C.T."/>
            <person name="Goker M."/>
            <person name="Salamov A."/>
            <person name="Wisecaver J."/>
            <person name="Long T.M."/>
            <person name="Aerts A.L."/>
            <person name="Barry K."/>
            <person name="Choi C."/>
            <person name="Clum A."/>
            <person name="Coughlan A.Y."/>
            <person name="Deshpande S."/>
            <person name="Douglass A.P."/>
            <person name="Hanson S.J."/>
            <person name="Klenk H.-P."/>
            <person name="LaButti K."/>
            <person name="Lapidus A."/>
            <person name="Lindquist E."/>
            <person name="Lipzen A."/>
            <person name="Meier-kolthoff J.P."/>
            <person name="Ohm R.A."/>
            <person name="Otillar R.P."/>
            <person name="Pangilinan J."/>
            <person name="Peng Y."/>
            <person name="Rokas A."/>
            <person name="Rosa C.A."/>
            <person name="Scheuner C."/>
            <person name="Sibirny A.A."/>
            <person name="Slot J.C."/>
            <person name="Stielow J.B."/>
            <person name="Sun H."/>
            <person name="Kurtzman C.P."/>
            <person name="Blackwell M."/>
            <person name="Grigoriev I.V."/>
            <person name="Jeffries T.W."/>
        </authorList>
    </citation>
    <scope>NUCLEOTIDE SEQUENCE [LARGE SCALE GENOMIC DNA]</scope>
    <source>
        <strain evidence="2 3">NRRL YB-4993</strain>
    </source>
</reference>
<name>A0A1A0H6L7_9ASCO</name>
<dbReference type="GeneID" id="30028067"/>
<evidence type="ECO:0000313" key="2">
    <source>
        <dbReference type="EMBL" id="OBA19552.1"/>
    </source>
</evidence>
<accession>A0A1A0H6L7</accession>
<dbReference type="Proteomes" id="UP000092555">
    <property type="component" value="Unassembled WGS sequence"/>
</dbReference>
<keyword evidence="1" id="KW-0175">Coiled coil</keyword>
<dbReference type="EMBL" id="LXTC01000006">
    <property type="protein sequence ID" value="OBA19552.1"/>
    <property type="molecule type" value="Genomic_DNA"/>
</dbReference>
<dbReference type="OrthoDB" id="4095887at2759"/>
<organism evidence="2 3">
    <name type="scientific">Metschnikowia bicuspidata var. bicuspidata NRRL YB-4993</name>
    <dbReference type="NCBI Taxonomy" id="869754"/>
    <lineage>
        <taxon>Eukaryota</taxon>
        <taxon>Fungi</taxon>
        <taxon>Dikarya</taxon>
        <taxon>Ascomycota</taxon>
        <taxon>Saccharomycotina</taxon>
        <taxon>Pichiomycetes</taxon>
        <taxon>Metschnikowiaceae</taxon>
        <taxon>Metschnikowia</taxon>
    </lineage>
</organism>
<protein>
    <submittedName>
        <fullName evidence="2">Uncharacterized protein</fullName>
    </submittedName>
</protein>
<gene>
    <name evidence="2" type="ORF">METBIDRAFT_216639</name>
</gene>
<dbReference type="RefSeq" id="XP_018710080.1">
    <property type="nucleotide sequence ID" value="XM_018855091.1"/>
</dbReference>
<evidence type="ECO:0000256" key="1">
    <source>
        <dbReference type="SAM" id="Coils"/>
    </source>
</evidence>
<sequence>MFDIRGRSRGFPRRSLHMQSVGLGIPKISLRQSLNLARSPELKMFLMLVKSPSHVLFIASNVAVLVHLKFFSTMKKNDKLEHLKLQAAELENYESVVSDLDKKLESVQNQIKIIKSQKESGIRKPLSNDKKQSAKWSKYRENQLNMLRDQQNLAKRFVASRELIATKLSEPENIARLFEADDGRSTGNISEEIIEDYETDPLLRTYSSPILNIMMLLSNLIITSCLVDLNLRFSLRDKYLKNINSSSKELFRPNLFECMKPDQDKKEMFQELAKLRQGPAVDLKQGLRNLDAEKRQALFQEFQENDAFSSRELRRYDMYLYKSGRWRNYENSDTSRWIHGIQGPVFRTNTVDSTEYLKRFQNLYSTYRKNRSPFKHFNFVLKIAKELARGGNCIPSNAIFRDLLDKFGQARLYNYQALVYEHLPSFRDRKTAWADGIAPHAFAETNLLHFQDLIEEDPRLLSSLLKYHERRENASSIKSLLEILDPIQTRPASSQSVLPSFMTKLSRSQLTVSNETARKNMIFDIRIINDAIVACVSVKDFKSIDKLLSKLVFNLIDTPKGVKIVCGDKFASHDLVLNNTAAEEIVGKLFYEKLLCTLGNAYVQDNDTLRCKWVASLIQNYIKERGSEKLESLYSHLLDILEPGQMPEVRPNHQVESPQRFEYESSSWLTEPVLAKDETTHRLSVITA</sequence>